<dbReference type="InterPro" id="IPR012674">
    <property type="entry name" value="Calycin"/>
</dbReference>
<protein>
    <submittedName>
        <fullName evidence="1">Putative salivary lipocalin</fullName>
    </submittedName>
</protein>
<name>A0A0K8RME8_IXORI</name>
<dbReference type="AlphaFoldDB" id="A0A0K8RME8"/>
<dbReference type="GO" id="GO:0043176">
    <property type="term" value="F:amine binding"/>
    <property type="evidence" value="ECO:0007669"/>
    <property type="project" value="InterPro"/>
</dbReference>
<dbReference type="Pfam" id="PF02098">
    <property type="entry name" value="His_binding"/>
    <property type="match status" value="1"/>
</dbReference>
<evidence type="ECO:0000313" key="1">
    <source>
        <dbReference type="EMBL" id="JAA71674.1"/>
    </source>
</evidence>
<dbReference type="EMBL" id="GADI01002134">
    <property type="protein sequence ID" value="JAA71674.1"/>
    <property type="molecule type" value="mRNA"/>
</dbReference>
<accession>A0A0K8RME8</accession>
<proteinExistence type="evidence at transcript level"/>
<dbReference type="GO" id="GO:0030682">
    <property type="term" value="P:symbiont-mediated perturbation of host defenses"/>
    <property type="evidence" value="ECO:0007669"/>
    <property type="project" value="InterPro"/>
</dbReference>
<reference evidence="1" key="1">
    <citation type="submission" date="2012-12" db="EMBL/GenBank/DDBJ databases">
        <title>Identification and characterization of a phenylalanine ammonia-lyase gene family in Isatis indigotica Fort.</title>
        <authorList>
            <person name="Liu Q."/>
            <person name="Chen J."/>
            <person name="Zhou X."/>
            <person name="Di P."/>
            <person name="Xiao Y."/>
            <person name="Xuan H."/>
            <person name="Zhang L."/>
            <person name="Chen W."/>
        </authorList>
    </citation>
    <scope>NUCLEOTIDE SEQUENCE</scope>
    <source>
        <tissue evidence="1">Salivary gland</tissue>
    </source>
</reference>
<dbReference type="SUPFAM" id="SSF50814">
    <property type="entry name" value="Lipocalins"/>
    <property type="match status" value="1"/>
</dbReference>
<dbReference type="InterPro" id="IPR002970">
    <property type="entry name" value="Tick_his-bd"/>
</dbReference>
<organism evidence="1">
    <name type="scientific">Ixodes ricinus</name>
    <name type="common">Common tick</name>
    <name type="synonym">Acarus ricinus</name>
    <dbReference type="NCBI Taxonomy" id="34613"/>
    <lineage>
        <taxon>Eukaryota</taxon>
        <taxon>Metazoa</taxon>
        <taxon>Ecdysozoa</taxon>
        <taxon>Arthropoda</taxon>
        <taxon>Chelicerata</taxon>
        <taxon>Arachnida</taxon>
        <taxon>Acari</taxon>
        <taxon>Parasitiformes</taxon>
        <taxon>Ixodida</taxon>
        <taxon>Ixodoidea</taxon>
        <taxon>Ixodidae</taxon>
        <taxon>Ixodinae</taxon>
        <taxon>Ixodes</taxon>
    </lineage>
</organism>
<dbReference type="Gene3D" id="2.40.128.20">
    <property type="match status" value="1"/>
</dbReference>
<sequence length="224" mass="26443">MDDANPLWLRRNMKAVTFLLPICFWFTCNVMAYNKTEIDDRPDCKDHQDINKALQNVDPFSWMFRRTYLPQVGDPEYACVYANVTKLKNHGEYVFKQGWTDANNQTIEIPLFVKTEKTTEYKRETDNAMRVTLRYPNGTIIKDFGLYKLIFSDYEKCDILRVTSKGQACELYVHSKHLKEEELEECLRYYRHACVKEGVNDYKVYHENCKTHQTPKLAATPLPQ</sequence>